<name>A0A7S3MDK1_9STRA</name>
<protein>
    <recommendedName>
        <fullName evidence="12">Mitochondrial carrier protein</fullName>
    </recommendedName>
</protein>
<feature type="transmembrane region" description="Helical" evidence="10">
    <location>
        <begin position="80"/>
        <end position="102"/>
    </location>
</feature>
<evidence type="ECO:0000313" key="11">
    <source>
        <dbReference type="EMBL" id="CAE0296398.1"/>
    </source>
</evidence>
<feature type="repeat" description="Solcar" evidence="8">
    <location>
        <begin position="117"/>
        <end position="207"/>
    </location>
</feature>
<dbReference type="GO" id="GO:0016020">
    <property type="term" value="C:membrane"/>
    <property type="evidence" value="ECO:0007669"/>
    <property type="project" value="UniProtKB-SubCell"/>
</dbReference>
<comment type="subcellular location">
    <subcellularLocation>
        <location evidence="1">Membrane</location>
        <topology evidence="1">Multi-pass membrane protein</topology>
    </subcellularLocation>
</comment>
<evidence type="ECO:0000256" key="6">
    <source>
        <dbReference type="ARBA" id="ARBA00022989"/>
    </source>
</evidence>
<dbReference type="SUPFAM" id="SSF103506">
    <property type="entry name" value="Mitochondrial carrier"/>
    <property type="match status" value="1"/>
</dbReference>
<proteinExistence type="inferred from homology"/>
<accession>A0A7S3MDK1</accession>
<sequence length="328" mass="36085">MEETEADTVSENENLTAGRNPALRSLLAGAGAGVVCTILCAPLDVTKIRMQVQGSLGTKRYSAGVFSSVKRIYIEEGLRGVFKGIGPALVTVPLFWGVYWPIYDRSKAYFESNPAFSVTGGHIMAAVTAGAIGDVITNPFWVVRTRIQTLALHSESRIAANVSTVEMMKIIYHNEGWKAFYKGLGASFLGLSHVAIQFPLYEYLKNVARRGEDRRETFFELLFSSIAAKLVASSITYPHEVLRARLQDGRGVTYNKKMSMNAASSASVTAEPAKLGLVAVFRDIVKREGVLSLWSGLRVSLFRVVPATASTFLAYEYISHYLHERTQL</sequence>
<evidence type="ECO:0008006" key="12">
    <source>
        <dbReference type="Google" id="ProtNLM"/>
    </source>
</evidence>
<gene>
    <name evidence="11" type="ORF">SELO1098_LOCUS25250</name>
</gene>
<dbReference type="PROSITE" id="PS50920">
    <property type="entry name" value="SOLCAR"/>
    <property type="match status" value="3"/>
</dbReference>
<evidence type="ECO:0000256" key="10">
    <source>
        <dbReference type="SAM" id="Phobius"/>
    </source>
</evidence>
<evidence type="ECO:0000256" key="1">
    <source>
        <dbReference type="ARBA" id="ARBA00004141"/>
    </source>
</evidence>
<evidence type="ECO:0000256" key="5">
    <source>
        <dbReference type="ARBA" id="ARBA00022737"/>
    </source>
</evidence>
<evidence type="ECO:0000256" key="8">
    <source>
        <dbReference type="PROSITE-ProRule" id="PRU00282"/>
    </source>
</evidence>
<keyword evidence="4 8" id="KW-0812">Transmembrane</keyword>
<evidence type="ECO:0000256" key="2">
    <source>
        <dbReference type="ARBA" id="ARBA00006375"/>
    </source>
</evidence>
<feature type="repeat" description="Solcar" evidence="8">
    <location>
        <begin position="216"/>
        <end position="321"/>
    </location>
</feature>
<dbReference type="InterPro" id="IPR023395">
    <property type="entry name" value="MCP_dom_sf"/>
</dbReference>
<evidence type="ECO:0000256" key="9">
    <source>
        <dbReference type="RuleBase" id="RU000488"/>
    </source>
</evidence>
<dbReference type="GO" id="GO:0006862">
    <property type="term" value="P:nucleotide transport"/>
    <property type="evidence" value="ECO:0007669"/>
    <property type="project" value="InterPro"/>
</dbReference>
<feature type="transmembrane region" description="Helical" evidence="10">
    <location>
        <begin position="22"/>
        <end position="43"/>
    </location>
</feature>
<dbReference type="AlphaFoldDB" id="A0A7S3MDK1"/>
<evidence type="ECO:0000256" key="3">
    <source>
        <dbReference type="ARBA" id="ARBA00022448"/>
    </source>
</evidence>
<dbReference type="PANTHER" id="PTHR45683">
    <property type="entry name" value="MITOCHONDRIAL NICOTINAMIDE ADENINE DINUCLEOTIDE TRANSPORTER 1-RELATED-RELATED"/>
    <property type="match status" value="1"/>
</dbReference>
<dbReference type="InterPro" id="IPR044712">
    <property type="entry name" value="SLC25A32-like"/>
</dbReference>
<evidence type="ECO:0000256" key="7">
    <source>
        <dbReference type="ARBA" id="ARBA00023136"/>
    </source>
</evidence>
<dbReference type="EMBL" id="HBIC01049538">
    <property type="protein sequence ID" value="CAE0296398.1"/>
    <property type="molecule type" value="Transcribed_RNA"/>
</dbReference>
<feature type="repeat" description="Solcar" evidence="8">
    <location>
        <begin position="20"/>
        <end position="109"/>
    </location>
</feature>
<evidence type="ECO:0000256" key="4">
    <source>
        <dbReference type="ARBA" id="ARBA00022692"/>
    </source>
</evidence>
<keyword evidence="3 9" id="KW-0813">Transport</keyword>
<keyword evidence="6 10" id="KW-1133">Transmembrane helix</keyword>
<dbReference type="GO" id="GO:0055085">
    <property type="term" value="P:transmembrane transport"/>
    <property type="evidence" value="ECO:0007669"/>
    <property type="project" value="InterPro"/>
</dbReference>
<keyword evidence="5" id="KW-0677">Repeat</keyword>
<dbReference type="Gene3D" id="1.50.40.10">
    <property type="entry name" value="Mitochondrial carrier domain"/>
    <property type="match status" value="2"/>
</dbReference>
<reference evidence="11" key="1">
    <citation type="submission" date="2021-01" db="EMBL/GenBank/DDBJ databases">
        <authorList>
            <person name="Corre E."/>
            <person name="Pelletier E."/>
            <person name="Niang G."/>
            <person name="Scheremetjew M."/>
            <person name="Finn R."/>
            <person name="Kale V."/>
            <person name="Holt S."/>
            <person name="Cochrane G."/>
            <person name="Meng A."/>
            <person name="Brown T."/>
            <person name="Cohen L."/>
        </authorList>
    </citation>
    <scope>NUCLEOTIDE SEQUENCE</scope>
    <source>
        <strain evidence="11">CCAP 955/1</strain>
    </source>
</reference>
<organism evidence="11">
    <name type="scientific">Spumella elongata</name>
    <dbReference type="NCBI Taxonomy" id="89044"/>
    <lineage>
        <taxon>Eukaryota</taxon>
        <taxon>Sar</taxon>
        <taxon>Stramenopiles</taxon>
        <taxon>Ochrophyta</taxon>
        <taxon>Chrysophyceae</taxon>
        <taxon>Chromulinales</taxon>
        <taxon>Chromulinaceae</taxon>
        <taxon>Spumella</taxon>
    </lineage>
</organism>
<dbReference type="InterPro" id="IPR018108">
    <property type="entry name" value="MCP_transmembrane"/>
</dbReference>
<keyword evidence="7 8" id="KW-0472">Membrane</keyword>
<dbReference type="Pfam" id="PF00153">
    <property type="entry name" value="Mito_carr"/>
    <property type="match status" value="3"/>
</dbReference>
<comment type="similarity">
    <text evidence="2 9">Belongs to the mitochondrial carrier (TC 2.A.29) family.</text>
</comment>
<feature type="transmembrane region" description="Helical" evidence="10">
    <location>
        <begin position="122"/>
        <end position="143"/>
    </location>
</feature>